<comment type="caution">
    <text evidence="5">The sequence shown here is derived from an EMBL/GenBank/DDBJ whole genome shotgun (WGS) entry which is preliminary data.</text>
</comment>
<dbReference type="Proteomes" id="UP000584931">
    <property type="component" value="Unassembled WGS sequence"/>
</dbReference>
<evidence type="ECO:0000313" key="7">
    <source>
        <dbReference type="Proteomes" id="UP000584931"/>
    </source>
</evidence>
<evidence type="ECO:0000256" key="1">
    <source>
        <dbReference type="SAM" id="MobiDB-lite"/>
    </source>
</evidence>
<sequence length="175" mass="18535">MRTQGANGWQFFVATLLVVIGAVNIVQGLVASFTPVFYAATGADVLFLEYEAWGVLLGLWGVALVITGLAVLSLSTWARAFALVLTAANAVAQLGFAMAMPLWSMVAIAVDIVVIYGLTAGWPSAVAFTERPEEAREPEGDEAAYRSGYDASHAAPRPTRSPEQTSGSHQTTESQ</sequence>
<evidence type="ECO:0000313" key="6">
    <source>
        <dbReference type="Proteomes" id="UP000189004"/>
    </source>
</evidence>
<evidence type="ECO:0000313" key="4">
    <source>
        <dbReference type="EMBL" id="NYH51117.1"/>
    </source>
</evidence>
<dbReference type="OrthoDB" id="4482242at2"/>
<dbReference type="AlphaFoldDB" id="A0A1V3C345"/>
<keyword evidence="2" id="KW-0812">Transmembrane</keyword>
<organism evidence="5 6">
    <name type="scientific">Nocardiopsis sinuspersici</name>
    <dbReference type="NCBI Taxonomy" id="501010"/>
    <lineage>
        <taxon>Bacteria</taxon>
        <taxon>Bacillati</taxon>
        <taxon>Actinomycetota</taxon>
        <taxon>Actinomycetes</taxon>
        <taxon>Streptosporangiales</taxon>
        <taxon>Nocardiopsidaceae</taxon>
        <taxon>Nocardiopsis</taxon>
    </lineage>
</organism>
<evidence type="ECO:0000256" key="2">
    <source>
        <dbReference type="SAM" id="Phobius"/>
    </source>
</evidence>
<protein>
    <recommendedName>
        <fullName evidence="3">DUF7144 domain-containing protein</fullName>
    </recommendedName>
</protein>
<reference evidence="6" key="2">
    <citation type="submission" date="2016-08" db="EMBL/GenBank/DDBJ databases">
        <authorList>
            <person name="Tokovenko B."/>
            <person name="Kalinowski J."/>
        </authorList>
    </citation>
    <scope>NUCLEOTIDE SEQUENCE [LARGE SCALE GENOMIC DNA]</scope>
    <source>
        <strain evidence="6">UTMC102</strain>
    </source>
</reference>
<dbReference type="STRING" id="501010.NOSIN_14675"/>
<feature type="transmembrane region" description="Helical" evidence="2">
    <location>
        <begin position="81"/>
        <end position="100"/>
    </location>
</feature>
<keyword evidence="2" id="KW-1133">Transmembrane helix</keyword>
<dbReference type="EMBL" id="JACCHL010000001">
    <property type="protein sequence ID" value="NYH51117.1"/>
    <property type="molecule type" value="Genomic_DNA"/>
</dbReference>
<dbReference type="RefSeq" id="WP_077691312.1">
    <property type="nucleotide sequence ID" value="NZ_JACCHL010000001.1"/>
</dbReference>
<dbReference type="InterPro" id="IPR055568">
    <property type="entry name" value="DUF7144"/>
</dbReference>
<feature type="transmembrane region" description="Helical" evidence="2">
    <location>
        <begin position="106"/>
        <end position="128"/>
    </location>
</feature>
<evidence type="ECO:0000259" key="3">
    <source>
        <dbReference type="Pfam" id="PF23636"/>
    </source>
</evidence>
<reference evidence="5" key="1">
    <citation type="submission" date="2016-08" db="EMBL/GenBank/DDBJ databases">
        <authorList>
            <person name="Seilhamer J.J."/>
        </authorList>
    </citation>
    <scope>NUCLEOTIDE SEQUENCE [LARGE SCALE GENOMIC DNA]</scope>
    <source>
        <strain evidence="5">UTMC102</strain>
    </source>
</reference>
<feature type="domain" description="DUF7144" evidence="3">
    <location>
        <begin position="9"/>
        <end position="122"/>
    </location>
</feature>
<dbReference type="Proteomes" id="UP000189004">
    <property type="component" value="Unassembled WGS sequence"/>
</dbReference>
<feature type="transmembrane region" description="Helical" evidence="2">
    <location>
        <begin position="52"/>
        <end position="74"/>
    </location>
</feature>
<feature type="transmembrane region" description="Helical" evidence="2">
    <location>
        <begin position="12"/>
        <end position="40"/>
    </location>
</feature>
<accession>A0A1V3C345</accession>
<evidence type="ECO:0000313" key="5">
    <source>
        <dbReference type="EMBL" id="OOC54889.1"/>
    </source>
</evidence>
<dbReference type="Pfam" id="PF23636">
    <property type="entry name" value="DUF7144"/>
    <property type="match status" value="1"/>
</dbReference>
<dbReference type="EMBL" id="MCOK01000001">
    <property type="protein sequence ID" value="OOC54889.1"/>
    <property type="molecule type" value="Genomic_DNA"/>
</dbReference>
<accession>A0A7Y9XA01</accession>
<feature type="compositionally biased region" description="Polar residues" evidence="1">
    <location>
        <begin position="161"/>
        <end position="175"/>
    </location>
</feature>
<name>A0A1V3C345_9ACTN</name>
<reference evidence="4 7" key="3">
    <citation type="submission" date="2020-07" db="EMBL/GenBank/DDBJ databases">
        <title>Sequencing the genomes of 1000 actinobacteria strains.</title>
        <authorList>
            <person name="Klenk H.-P."/>
        </authorList>
    </citation>
    <scope>NUCLEOTIDE SEQUENCE [LARGE SCALE GENOMIC DNA]</scope>
    <source>
        <strain evidence="4 7">DSM 45278</strain>
    </source>
</reference>
<feature type="region of interest" description="Disordered" evidence="1">
    <location>
        <begin position="130"/>
        <end position="175"/>
    </location>
</feature>
<proteinExistence type="predicted"/>
<keyword evidence="6" id="KW-1185">Reference proteome</keyword>
<gene>
    <name evidence="4" type="ORF">HNR06_000706</name>
    <name evidence="5" type="ORF">NOSIN_14675</name>
</gene>
<keyword evidence="2" id="KW-0472">Membrane</keyword>